<dbReference type="PROSITE" id="PS00108">
    <property type="entry name" value="PROTEIN_KINASE_ST"/>
    <property type="match status" value="1"/>
</dbReference>
<dbReference type="InterPro" id="IPR011009">
    <property type="entry name" value="Kinase-like_dom_sf"/>
</dbReference>
<comment type="similarity">
    <text evidence="6">Belongs to the protein kinase superfamily.</text>
</comment>
<dbReference type="SUPFAM" id="SSF56112">
    <property type="entry name" value="Protein kinase-like (PK-like)"/>
    <property type="match status" value="1"/>
</dbReference>
<dbReference type="PANTHER" id="PTHR11909">
    <property type="entry name" value="CASEIN KINASE-RELATED"/>
    <property type="match status" value="1"/>
</dbReference>
<dbReference type="SMART" id="SM00220">
    <property type="entry name" value="S_TKc"/>
    <property type="match status" value="1"/>
</dbReference>
<reference evidence="8 9" key="1">
    <citation type="submission" date="2016-05" db="EMBL/GenBank/DDBJ databases">
        <title>Nuclear genome of Blastocystis sp. subtype 1 NandII.</title>
        <authorList>
            <person name="Gentekaki E."/>
            <person name="Curtis B."/>
            <person name="Stairs C."/>
            <person name="Eme L."/>
            <person name="Herman E."/>
            <person name="Klimes V."/>
            <person name="Arias M.C."/>
            <person name="Elias M."/>
            <person name="Hilliou F."/>
            <person name="Klute M."/>
            <person name="Malik S.-B."/>
            <person name="Pightling A."/>
            <person name="Rachubinski R."/>
            <person name="Salas D."/>
            <person name="Schlacht A."/>
            <person name="Suga H."/>
            <person name="Archibald J."/>
            <person name="Ball S.G."/>
            <person name="Clark G."/>
            <person name="Dacks J."/>
            <person name="Van Der Giezen M."/>
            <person name="Tsaousis A."/>
            <person name="Roger A."/>
        </authorList>
    </citation>
    <scope>NUCLEOTIDE SEQUENCE [LARGE SCALE GENOMIC DNA]</scope>
    <source>
        <strain evidence="9">ATCC 50177 / NandII</strain>
    </source>
</reference>
<evidence type="ECO:0000313" key="8">
    <source>
        <dbReference type="EMBL" id="OAO16741.1"/>
    </source>
</evidence>
<dbReference type="GO" id="GO:0005524">
    <property type="term" value="F:ATP binding"/>
    <property type="evidence" value="ECO:0007669"/>
    <property type="project" value="UniProtKB-UniRule"/>
</dbReference>
<dbReference type="STRING" id="478820.A0A196SKB8"/>
<protein>
    <recommendedName>
        <fullName evidence="4">Casein kinase I</fullName>
        <ecNumber evidence="1">2.7.11.1</ecNumber>
    </recommendedName>
</protein>
<dbReference type="PROSITE" id="PS00107">
    <property type="entry name" value="PROTEIN_KINASE_ATP"/>
    <property type="match status" value="1"/>
</dbReference>
<dbReference type="Proteomes" id="UP000078348">
    <property type="component" value="Unassembled WGS sequence"/>
</dbReference>
<dbReference type="InterPro" id="IPR008271">
    <property type="entry name" value="Ser/Thr_kinase_AS"/>
</dbReference>
<comment type="caution">
    <text evidence="8">The sequence shown here is derived from an EMBL/GenBank/DDBJ whole genome shotgun (WGS) entry which is preliminary data.</text>
</comment>
<dbReference type="AlphaFoldDB" id="A0A196SKB8"/>
<gene>
    <name evidence="8" type="ORF">AV274_1532</name>
</gene>
<dbReference type="PROSITE" id="PS50011">
    <property type="entry name" value="PROTEIN_KINASE_DOM"/>
    <property type="match status" value="1"/>
</dbReference>
<dbReference type="EMBL" id="LXWW01000064">
    <property type="protein sequence ID" value="OAO16741.1"/>
    <property type="molecule type" value="Genomic_DNA"/>
</dbReference>
<keyword evidence="8" id="KW-0808">Transferase</keyword>
<evidence type="ECO:0000256" key="5">
    <source>
        <dbReference type="PROSITE-ProRule" id="PRU10141"/>
    </source>
</evidence>
<dbReference type="InterPro" id="IPR000719">
    <property type="entry name" value="Prot_kinase_dom"/>
</dbReference>
<keyword evidence="8" id="KW-0418">Kinase</keyword>
<dbReference type="OrthoDB" id="5800476at2759"/>
<dbReference type="FunFam" id="1.10.510.10:FF:000596">
    <property type="entry name" value="CK1 family protein kinase"/>
    <property type="match status" value="1"/>
</dbReference>
<dbReference type="GO" id="GO:0004674">
    <property type="term" value="F:protein serine/threonine kinase activity"/>
    <property type="evidence" value="ECO:0007669"/>
    <property type="project" value="UniProtKB-KW"/>
</dbReference>
<feature type="domain" description="Protein kinase" evidence="7">
    <location>
        <begin position="14"/>
        <end position="282"/>
    </location>
</feature>
<evidence type="ECO:0000313" key="9">
    <source>
        <dbReference type="Proteomes" id="UP000078348"/>
    </source>
</evidence>
<dbReference type="Gene3D" id="1.10.510.10">
    <property type="entry name" value="Transferase(Phosphotransferase) domain 1"/>
    <property type="match status" value="1"/>
</dbReference>
<accession>A0A196SKB8</accession>
<sequence length="405" mass="46661">MANVLSTRQFQRDYSLSRKIGHGAFGEIYIGKSVRTGKPVAVKKEPINTKFPQLLYEAKVYSILEGGMGIPRVYMKGSMGDNNIMVMDLLGPSLEDLFNYCGRRFTLKTTMMLGIELITRLEFIHHRNFIHRDIKPDNFVIGIGERANVVYIIDFGLSKQYRDPYHTKHIPYRENKNLTGTPRYASLSNHLGIEQSRRDDLESLGYVLLYFIRGKLPWQGLNAQTKKQKYNKIMESKIENSFASLCEGLPPQLLDYMNYCRNLVFDEKPNYQYLRSLFRSVLATHHLANDGRYDWMDASIPKNPSHLPEHARGSDGGLRQDLLVPASVLYRESYKEELYRKPVRQQSLQSLQNAQGAFLQYAPGYAVKREGDGIIPNQEVIPVVYNRSLKRENSGYLMASLDKRR</sequence>
<dbReference type="Pfam" id="PF00069">
    <property type="entry name" value="Pkinase"/>
    <property type="match status" value="1"/>
</dbReference>
<evidence type="ECO:0000256" key="2">
    <source>
        <dbReference type="ARBA" id="ARBA00022741"/>
    </source>
</evidence>
<dbReference type="InterPro" id="IPR050235">
    <property type="entry name" value="CK1_Ser-Thr_kinase"/>
</dbReference>
<dbReference type="EC" id="2.7.11.1" evidence="1"/>
<organism evidence="8 9">
    <name type="scientific">Blastocystis sp. subtype 1 (strain ATCC 50177 / NandII)</name>
    <dbReference type="NCBI Taxonomy" id="478820"/>
    <lineage>
        <taxon>Eukaryota</taxon>
        <taxon>Sar</taxon>
        <taxon>Stramenopiles</taxon>
        <taxon>Bigyra</taxon>
        <taxon>Opalozoa</taxon>
        <taxon>Opalinata</taxon>
        <taxon>Blastocystidae</taxon>
        <taxon>Blastocystis</taxon>
    </lineage>
</organism>
<evidence type="ECO:0000256" key="6">
    <source>
        <dbReference type="RuleBase" id="RU000304"/>
    </source>
</evidence>
<keyword evidence="2 5" id="KW-0547">Nucleotide-binding</keyword>
<evidence type="ECO:0000259" key="7">
    <source>
        <dbReference type="PROSITE" id="PS50011"/>
    </source>
</evidence>
<evidence type="ECO:0000256" key="4">
    <source>
        <dbReference type="ARBA" id="ARBA00023860"/>
    </source>
</evidence>
<evidence type="ECO:0000256" key="1">
    <source>
        <dbReference type="ARBA" id="ARBA00012513"/>
    </source>
</evidence>
<keyword evidence="9" id="KW-1185">Reference proteome</keyword>
<keyword evidence="6" id="KW-0723">Serine/threonine-protein kinase</keyword>
<proteinExistence type="inferred from homology"/>
<keyword evidence="3 5" id="KW-0067">ATP-binding</keyword>
<feature type="binding site" evidence="5">
    <location>
        <position position="44"/>
    </location>
    <ligand>
        <name>ATP</name>
        <dbReference type="ChEBI" id="CHEBI:30616"/>
    </ligand>
</feature>
<dbReference type="CDD" id="cd14016">
    <property type="entry name" value="STKc_CK1"/>
    <property type="match status" value="1"/>
</dbReference>
<name>A0A196SKB8_BLAHN</name>
<evidence type="ECO:0000256" key="3">
    <source>
        <dbReference type="ARBA" id="ARBA00022840"/>
    </source>
</evidence>
<dbReference type="InterPro" id="IPR017441">
    <property type="entry name" value="Protein_kinase_ATP_BS"/>
</dbReference>